<proteinExistence type="predicted"/>
<gene>
    <name evidence="4" type="ORF">NCTC11224_00740</name>
</gene>
<dbReference type="PANTHER" id="PTHR30185:SF18">
    <property type="entry name" value="TRANSCRIPTIONAL REGULATOR MTLR"/>
    <property type="match status" value="1"/>
</dbReference>
<evidence type="ECO:0000259" key="3">
    <source>
        <dbReference type="Pfam" id="PF08279"/>
    </source>
</evidence>
<keyword evidence="1" id="KW-0805">Transcription regulation</keyword>
<dbReference type="InterPro" id="IPR036390">
    <property type="entry name" value="WH_DNA-bd_sf"/>
</dbReference>
<dbReference type="Gene3D" id="1.10.10.10">
    <property type="entry name" value="Winged helix-like DNA-binding domain superfamily/Winged helix DNA-binding domain"/>
    <property type="match status" value="1"/>
</dbReference>
<evidence type="ECO:0000313" key="5">
    <source>
        <dbReference type="Proteomes" id="UP000251853"/>
    </source>
</evidence>
<dbReference type="PANTHER" id="PTHR30185">
    <property type="entry name" value="CRYPTIC BETA-GLUCOSIDE BGL OPERON ANTITERMINATOR"/>
    <property type="match status" value="1"/>
</dbReference>
<sequence length="81" mass="9171">MQKRQYKILKLLYRSDGFVTVERLAADVQCSLKTIRNDLKQLGSFLEEHGLGKIVSKSNKGVCLMKGKDWDAAKQDIQKAS</sequence>
<evidence type="ECO:0000313" key="4">
    <source>
        <dbReference type="EMBL" id="SQB04328.1"/>
    </source>
</evidence>
<feature type="domain" description="Helix-turn-helix type 11" evidence="3">
    <location>
        <begin position="4"/>
        <end position="61"/>
    </location>
</feature>
<evidence type="ECO:0000256" key="2">
    <source>
        <dbReference type="ARBA" id="ARBA00023163"/>
    </source>
</evidence>
<organism evidence="4 5">
    <name type="scientific">Enterocloster clostridioformis</name>
    <dbReference type="NCBI Taxonomy" id="1531"/>
    <lineage>
        <taxon>Bacteria</taxon>
        <taxon>Bacillati</taxon>
        <taxon>Bacillota</taxon>
        <taxon>Clostridia</taxon>
        <taxon>Lachnospirales</taxon>
        <taxon>Lachnospiraceae</taxon>
        <taxon>Enterocloster</taxon>
    </lineage>
</organism>
<dbReference type="Pfam" id="PF08279">
    <property type="entry name" value="HTH_11"/>
    <property type="match status" value="1"/>
</dbReference>
<dbReference type="InterPro" id="IPR050661">
    <property type="entry name" value="BglG_antiterminators"/>
</dbReference>
<reference evidence="4 5" key="1">
    <citation type="submission" date="2018-06" db="EMBL/GenBank/DDBJ databases">
        <authorList>
            <consortium name="Pathogen Informatics"/>
            <person name="Doyle S."/>
        </authorList>
    </citation>
    <scope>NUCLEOTIDE SEQUENCE [LARGE SCALE GENOMIC DNA]</scope>
    <source>
        <strain evidence="4 5">NCTC11224</strain>
    </source>
</reference>
<dbReference type="AlphaFoldDB" id="A0A2X2TIX5"/>
<protein>
    <submittedName>
        <fullName evidence="4">HTH domain</fullName>
    </submittedName>
</protein>
<evidence type="ECO:0000256" key="1">
    <source>
        <dbReference type="ARBA" id="ARBA00023015"/>
    </source>
</evidence>
<dbReference type="Proteomes" id="UP000251853">
    <property type="component" value="Unassembled WGS sequence"/>
</dbReference>
<dbReference type="SUPFAM" id="SSF46785">
    <property type="entry name" value="Winged helix' DNA-binding domain"/>
    <property type="match status" value="1"/>
</dbReference>
<name>A0A2X2TIX5_9FIRM</name>
<dbReference type="EMBL" id="UAVW01000001">
    <property type="protein sequence ID" value="SQB04328.1"/>
    <property type="molecule type" value="Genomic_DNA"/>
</dbReference>
<keyword evidence="2" id="KW-0804">Transcription</keyword>
<accession>A0A2X2TIX5</accession>
<keyword evidence="5" id="KW-1185">Reference proteome</keyword>
<dbReference type="InterPro" id="IPR013196">
    <property type="entry name" value="HTH_11"/>
</dbReference>
<dbReference type="InterPro" id="IPR036388">
    <property type="entry name" value="WH-like_DNA-bd_sf"/>
</dbReference>